<dbReference type="Gene3D" id="3.40.50.720">
    <property type="entry name" value="NAD(P)-binding Rossmann-like Domain"/>
    <property type="match status" value="1"/>
</dbReference>
<evidence type="ECO:0000256" key="1">
    <source>
        <dbReference type="SAM" id="MobiDB-lite"/>
    </source>
</evidence>
<dbReference type="Proteomes" id="UP000186955">
    <property type="component" value="Unassembled WGS sequence"/>
</dbReference>
<organism evidence="2 3">
    <name type="scientific">Penicillium subrubescens</name>
    <dbReference type="NCBI Taxonomy" id="1316194"/>
    <lineage>
        <taxon>Eukaryota</taxon>
        <taxon>Fungi</taxon>
        <taxon>Dikarya</taxon>
        <taxon>Ascomycota</taxon>
        <taxon>Pezizomycotina</taxon>
        <taxon>Eurotiomycetes</taxon>
        <taxon>Eurotiomycetidae</taxon>
        <taxon>Eurotiales</taxon>
        <taxon>Aspergillaceae</taxon>
        <taxon>Penicillium</taxon>
    </lineage>
</organism>
<reference evidence="2 3" key="1">
    <citation type="submission" date="2016-10" db="EMBL/GenBank/DDBJ databases">
        <title>Genome sequence of the ascomycete fungus Penicillium subrubescens.</title>
        <authorList>
            <person name="De Vries R.P."/>
            <person name="Peng M."/>
            <person name="Dilokpimol A."/>
            <person name="Hilden K."/>
            <person name="Makela M.R."/>
            <person name="Grigoriev I."/>
            <person name="Riley R."/>
            <person name="Granchi Z."/>
        </authorList>
    </citation>
    <scope>NUCLEOTIDE SEQUENCE [LARGE SCALE GENOMIC DNA]</scope>
    <source>
        <strain evidence="2 3">CBS 132785</strain>
    </source>
</reference>
<gene>
    <name evidence="2" type="ORF">PENSUB_11571</name>
</gene>
<evidence type="ECO:0000313" key="3">
    <source>
        <dbReference type="Proteomes" id="UP000186955"/>
    </source>
</evidence>
<keyword evidence="3" id="KW-1185">Reference proteome</keyword>
<accession>A0A1Q5T243</accession>
<feature type="region of interest" description="Disordered" evidence="1">
    <location>
        <begin position="1"/>
        <end position="36"/>
    </location>
</feature>
<dbReference type="EMBL" id="MNBE01000719">
    <property type="protein sequence ID" value="OKO94304.1"/>
    <property type="molecule type" value="Genomic_DNA"/>
</dbReference>
<sequence>MPGGIATGLQRHVDSETLKQWGSSEPAKKYGKSPAQGATTTMTAAVGKEWEGKGGVYLEDCQEAGPIPEGGTLAVGDAPHAFDPEGEKKLSALSLKMLNLSE</sequence>
<name>A0A1Q5T243_9EURO</name>
<proteinExistence type="predicted"/>
<protein>
    <submittedName>
        <fullName evidence="2">Uncharacterized protein</fullName>
    </submittedName>
</protein>
<dbReference type="AlphaFoldDB" id="A0A1Q5T243"/>
<dbReference type="STRING" id="1316194.A0A1Q5T243"/>
<evidence type="ECO:0000313" key="2">
    <source>
        <dbReference type="EMBL" id="OKO94304.1"/>
    </source>
</evidence>
<comment type="caution">
    <text evidence="2">The sequence shown here is derived from an EMBL/GenBank/DDBJ whole genome shotgun (WGS) entry which is preliminary data.</text>
</comment>